<reference evidence="1 2" key="1">
    <citation type="submission" date="2023-07" db="EMBL/GenBank/DDBJ databases">
        <title>Genomic Encyclopedia of Type Strains, Phase IV (KMG-IV): sequencing the most valuable type-strain genomes for metagenomic binning, comparative biology and taxonomic classification.</title>
        <authorList>
            <person name="Goeker M."/>
        </authorList>
    </citation>
    <scope>NUCLEOTIDE SEQUENCE [LARGE SCALE GENOMIC DNA]</scope>
    <source>
        <strain evidence="1 2">DSM 102814</strain>
    </source>
</reference>
<comment type="caution">
    <text evidence="1">The sequence shown here is derived from an EMBL/GenBank/DDBJ whole genome shotgun (WGS) entry which is preliminary data.</text>
</comment>
<gene>
    <name evidence="1" type="ORF">GGR31_000879</name>
</gene>
<keyword evidence="2" id="KW-1185">Reference proteome</keyword>
<organism evidence="1 2">
    <name type="scientific">Mesonia maritima</name>
    <dbReference type="NCBI Taxonomy" id="1793873"/>
    <lineage>
        <taxon>Bacteria</taxon>
        <taxon>Pseudomonadati</taxon>
        <taxon>Bacteroidota</taxon>
        <taxon>Flavobacteriia</taxon>
        <taxon>Flavobacteriales</taxon>
        <taxon>Flavobacteriaceae</taxon>
        <taxon>Mesonia</taxon>
    </lineage>
</organism>
<protein>
    <submittedName>
        <fullName evidence="1">Uncharacterized protein</fullName>
    </submittedName>
</protein>
<accession>A0ABU1K3Q1</accession>
<dbReference type="EMBL" id="JAVDQA010000002">
    <property type="protein sequence ID" value="MDR6300248.1"/>
    <property type="molecule type" value="Genomic_DNA"/>
</dbReference>
<evidence type="ECO:0000313" key="1">
    <source>
        <dbReference type="EMBL" id="MDR6300248.1"/>
    </source>
</evidence>
<name>A0ABU1K3Q1_9FLAO</name>
<evidence type="ECO:0000313" key="2">
    <source>
        <dbReference type="Proteomes" id="UP001257659"/>
    </source>
</evidence>
<dbReference type="Proteomes" id="UP001257659">
    <property type="component" value="Unassembled WGS sequence"/>
</dbReference>
<proteinExistence type="predicted"/>
<sequence>MDDFDEDANNMYNLYLPFSLANLNGKAVALKINKLKKEYVYYLKDFPYLKSINGI</sequence>